<organism evidence="8 9">
    <name type="scientific">Asticcacaulis taihuensis</name>
    <dbReference type="NCBI Taxonomy" id="260084"/>
    <lineage>
        <taxon>Bacteria</taxon>
        <taxon>Pseudomonadati</taxon>
        <taxon>Pseudomonadota</taxon>
        <taxon>Alphaproteobacteria</taxon>
        <taxon>Caulobacterales</taxon>
        <taxon>Caulobacteraceae</taxon>
        <taxon>Asticcacaulis</taxon>
    </lineage>
</organism>
<feature type="domain" description="Glycosyl hydrolases family 2 sugar binding" evidence="7">
    <location>
        <begin position="122"/>
        <end position="229"/>
    </location>
</feature>
<feature type="chain" id="PRO_5011579567" evidence="4">
    <location>
        <begin position="25"/>
        <end position="630"/>
    </location>
</feature>
<evidence type="ECO:0000259" key="5">
    <source>
        <dbReference type="Pfam" id="PF00703"/>
    </source>
</evidence>
<dbReference type="PANTHER" id="PTHR42732">
    <property type="entry name" value="BETA-GALACTOSIDASE"/>
    <property type="match status" value="1"/>
</dbReference>
<reference evidence="9" key="1">
    <citation type="submission" date="2016-10" db="EMBL/GenBank/DDBJ databases">
        <authorList>
            <person name="Varghese N."/>
            <person name="Submissions S."/>
        </authorList>
    </citation>
    <scope>NUCLEOTIDE SEQUENCE [LARGE SCALE GENOMIC DNA]</scope>
    <source>
        <strain evidence="9">CGMCC 1.3431</strain>
    </source>
</reference>
<dbReference type="PANTHER" id="PTHR42732:SF1">
    <property type="entry name" value="BETA-MANNOSIDASE"/>
    <property type="match status" value="1"/>
</dbReference>
<dbReference type="InterPro" id="IPR017853">
    <property type="entry name" value="GH"/>
</dbReference>
<dbReference type="Pfam" id="PF02836">
    <property type="entry name" value="Glyco_hydro_2_C"/>
    <property type="match status" value="1"/>
</dbReference>
<dbReference type="Gene3D" id="2.60.120.260">
    <property type="entry name" value="Galactose-binding domain-like"/>
    <property type="match status" value="1"/>
</dbReference>
<gene>
    <name evidence="8" type="ORF">SAMN02927928_2941</name>
</gene>
<dbReference type="InterPro" id="IPR006103">
    <property type="entry name" value="Glyco_hydro_2_cat"/>
</dbReference>
<evidence type="ECO:0000256" key="2">
    <source>
        <dbReference type="ARBA" id="ARBA00022801"/>
    </source>
</evidence>
<sequence>MRRNRPVFASIIATLMLAATPLYAAPASPADNAAYAALVPAYVLVNADRREGVSLSGPWHYSVDPYRDGQADFLGRPFKVSQTRGADINVEQASRDNPNALYEYDLGRAPLADIPGSWIGYDPQLRYYNGLMWYQKRFDAPAADGKRIFLRFGAADYRATVYLNGQVIGEHEGGFTPFAFDVTDKLRAKDNNLVVAVDSTRTPDTIPPTVTDWETYGGITRDVTLVTTPQTYIDDDFIRLTKDGRIAADVALEGADKADQAVEVSVPALKLMLKGTTGADGRVSLSAKAPAGLKRWSPDTPTLYDVRVTAGADSLSDRIGFRTIEVKGSQIILNGKPLFLRGISLHEEEFGPDPSRRITPEASRALLTEIKTGLHGNFVRLAHYPHSEVTTRMADELGLLVWSEIPVYWSANFTRPETLQAAQKMIAENILRDRNRAAVVIWSVGNETPISDARNHFLGTLAQEAHDLDGSRLISAALNTATSNGPNDISIKDPLAAYLDVIGINTYNGWYGNGTLEDVRKTVWHSDYDKPMIFSEFGAGAKYGYHDPAQQHRFSEDYQASYYKATLEMADHIPFLAGMSPWILKDFRSPRRQNTWQQGWNRKGLLSETGQRKQAFFVLGDYYQKKAGEK</sequence>
<accession>A0A1G4STC9</accession>
<evidence type="ECO:0000313" key="8">
    <source>
        <dbReference type="EMBL" id="SCW72474.1"/>
    </source>
</evidence>
<protein>
    <submittedName>
        <fullName evidence="8">Beta-glucuronidase</fullName>
    </submittedName>
</protein>
<dbReference type="SUPFAM" id="SSF49785">
    <property type="entry name" value="Galactose-binding domain-like"/>
    <property type="match status" value="1"/>
</dbReference>
<dbReference type="OrthoDB" id="7578670at2"/>
<dbReference type="STRING" id="260084.SAMN02927928_2941"/>
<evidence type="ECO:0000313" key="9">
    <source>
        <dbReference type="Proteomes" id="UP000199150"/>
    </source>
</evidence>
<dbReference type="InterPro" id="IPR051913">
    <property type="entry name" value="GH2_Domain-Containing"/>
</dbReference>
<dbReference type="Pfam" id="PF00703">
    <property type="entry name" value="Glyco_hydro_2"/>
    <property type="match status" value="1"/>
</dbReference>
<dbReference type="SUPFAM" id="SSF49303">
    <property type="entry name" value="beta-Galactosidase/glucuronidase domain"/>
    <property type="match status" value="1"/>
</dbReference>
<dbReference type="InterPro" id="IPR006102">
    <property type="entry name" value="Ig-like_GH2"/>
</dbReference>
<dbReference type="InterPro" id="IPR036156">
    <property type="entry name" value="Beta-gal/glucu_dom_sf"/>
</dbReference>
<dbReference type="InterPro" id="IPR006101">
    <property type="entry name" value="Glyco_hydro_2"/>
</dbReference>
<dbReference type="PRINTS" id="PR00132">
    <property type="entry name" value="GLHYDRLASE2"/>
</dbReference>
<evidence type="ECO:0000259" key="6">
    <source>
        <dbReference type="Pfam" id="PF02836"/>
    </source>
</evidence>
<dbReference type="GO" id="GO:0005975">
    <property type="term" value="P:carbohydrate metabolic process"/>
    <property type="evidence" value="ECO:0007669"/>
    <property type="project" value="InterPro"/>
</dbReference>
<dbReference type="InterPro" id="IPR013783">
    <property type="entry name" value="Ig-like_fold"/>
</dbReference>
<dbReference type="SUPFAM" id="SSF51445">
    <property type="entry name" value="(Trans)glycosidases"/>
    <property type="match status" value="1"/>
</dbReference>
<dbReference type="Gene3D" id="2.60.40.10">
    <property type="entry name" value="Immunoglobulins"/>
    <property type="match status" value="1"/>
</dbReference>
<dbReference type="InterPro" id="IPR008979">
    <property type="entry name" value="Galactose-bd-like_sf"/>
</dbReference>
<dbReference type="EMBL" id="FMTS01000005">
    <property type="protein sequence ID" value="SCW72474.1"/>
    <property type="molecule type" value="Genomic_DNA"/>
</dbReference>
<comment type="similarity">
    <text evidence="1">Belongs to the glycosyl hydrolase 2 family.</text>
</comment>
<dbReference type="Pfam" id="PF02837">
    <property type="entry name" value="Glyco_hydro_2_N"/>
    <property type="match status" value="1"/>
</dbReference>
<proteinExistence type="inferred from homology"/>
<evidence type="ECO:0000256" key="3">
    <source>
        <dbReference type="ARBA" id="ARBA00023295"/>
    </source>
</evidence>
<dbReference type="InterPro" id="IPR023232">
    <property type="entry name" value="Glyco_hydro_2_AS"/>
</dbReference>
<evidence type="ECO:0000259" key="7">
    <source>
        <dbReference type="Pfam" id="PF02837"/>
    </source>
</evidence>
<dbReference type="Gene3D" id="3.20.20.80">
    <property type="entry name" value="Glycosidases"/>
    <property type="match status" value="1"/>
</dbReference>
<name>A0A1G4STC9_9CAUL</name>
<dbReference type="InterPro" id="IPR006104">
    <property type="entry name" value="Glyco_hydro_2_N"/>
</dbReference>
<keyword evidence="4" id="KW-0732">Signal</keyword>
<dbReference type="Proteomes" id="UP000199150">
    <property type="component" value="Unassembled WGS sequence"/>
</dbReference>
<keyword evidence="2" id="KW-0378">Hydrolase</keyword>
<dbReference type="PROSITE" id="PS00608">
    <property type="entry name" value="GLYCOSYL_HYDROL_F2_2"/>
    <property type="match status" value="1"/>
</dbReference>
<keyword evidence="9" id="KW-1185">Reference proteome</keyword>
<feature type="domain" description="Glycoside hydrolase family 2 catalytic" evidence="6">
    <location>
        <begin position="324"/>
        <end position="622"/>
    </location>
</feature>
<dbReference type="GO" id="GO:0004553">
    <property type="term" value="F:hydrolase activity, hydrolyzing O-glycosyl compounds"/>
    <property type="evidence" value="ECO:0007669"/>
    <property type="project" value="InterPro"/>
</dbReference>
<evidence type="ECO:0000256" key="1">
    <source>
        <dbReference type="ARBA" id="ARBA00007401"/>
    </source>
</evidence>
<keyword evidence="3" id="KW-0326">Glycosidase</keyword>
<evidence type="ECO:0000256" key="4">
    <source>
        <dbReference type="SAM" id="SignalP"/>
    </source>
</evidence>
<feature type="domain" description="Glycoside hydrolase family 2 immunoglobulin-like beta-sandwich" evidence="5">
    <location>
        <begin position="231"/>
        <end position="322"/>
    </location>
</feature>
<dbReference type="AlphaFoldDB" id="A0A1G4STC9"/>
<feature type="signal peptide" evidence="4">
    <location>
        <begin position="1"/>
        <end position="24"/>
    </location>
</feature>